<evidence type="ECO:0000313" key="2">
    <source>
        <dbReference type="Proteomes" id="UP001500751"/>
    </source>
</evidence>
<name>A0ABP5H1V5_9ACTN</name>
<accession>A0ABP5H1V5</accession>
<evidence type="ECO:0000313" key="1">
    <source>
        <dbReference type="EMBL" id="GAA2062060.1"/>
    </source>
</evidence>
<keyword evidence="2" id="KW-1185">Reference proteome</keyword>
<protein>
    <recommendedName>
        <fullName evidence="3">Type II toxin-antitoxin system PemK/MazF family toxin</fullName>
    </recommendedName>
</protein>
<sequence>MRRAEVWDLAGEGPRVLVVSITETAGFGAAVVLVLHPAGQYPDTVLSVELKHPAPASVFALNLAQMRAARFDPAAGARRLGSVDEADMARVEEALRAALGL</sequence>
<dbReference type="Proteomes" id="UP001500751">
    <property type="component" value="Unassembled WGS sequence"/>
</dbReference>
<proteinExistence type="predicted"/>
<gene>
    <name evidence="1" type="ORF">GCM10009839_86440</name>
</gene>
<organism evidence="1 2">
    <name type="scientific">Catenulispora yoronensis</name>
    <dbReference type="NCBI Taxonomy" id="450799"/>
    <lineage>
        <taxon>Bacteria</taxon>
        <taxon>Bacillati</taxon>
        <taxon>Actinomycetota</taxon>
        <taxon>Actinomycetes</taxon>
        <taxon>Catenulisporales</taxon>
        <taxon>Catenulisporaceae</taxon>
        <taxon>Catenulispora</taxon>
    </lineage>
</organism>
<dbReference type="EMBL" id="BAAAQN010000086">
    <property type="protein sequence ID" value="GAA2062060.1"/>
    <property type="molecule type" value="Genomic_DNA"/>
</dbReference>
<evidence type="ECO:0008006" key="3">
    <source>
        <dbReference type="Google" id="ProtNLM"/>
    </source>
</evidence>
<comment type="caution">
    <text evidence="1">The sequence shown here is derived from an EMBL/GenBank/DDBJ whole genome shotgun (WGS) entry which is preliminary data.</text>
</comment>
<dbReference type="RefSeq" id="WP_344671568.1">
    <property type="nucleotide sequence ID" value="NZ_BAAAQN010000086.1"/>
</dbReference>
<reference evidence="2" key="1">
    <citation type="journal article" date="2019" name="Int. J. Syst. Evol. Microbiol.">
        <title>The Global Catalogue of Microorganisms (GCM) 10K type strain sequencing project: providing services to taxonomists for standard genome sequencing and annotation.</title>
        <authorList>
            <consortium name="The Broad Institute Genomics Platform"/>
            <consortium name="The Broad Institute Genome Sequencing Center for Infectious Disease"/>
            <person name="Wu L."/>
            <person name="Ma J."/>
        </authorList>
    </citation>
    <scope>NUCLEOTIDE SEQUENCE [LARGE SCALE GENOMIC DNA]</scope>
    <source>
        <strain evidence="2">JCM 16014</strain>
    </source>
</reference>